<accession>A0A0G0BL32</accession>
<proteinExistence type="predicted"/>
<keyword evidence="1" id="KW-1133">Transmembrane helix</keyword>
<evidence type="ECO:0000313" key="2">
    <source>
        <dbReference type="EMBL" id="KKP64361.1"/>
    </source>
</evidence>
<reference evidence="2 3" key="1">
    <citation type="journal article" date="2015" name="Nature">
        <title>rRNA introns, odd ribosomes, and small enigmatic genomes across a large radiation of phyla.</title>
        <authorList>
            <person name="Brown C.T."/>
            <person name="Hug L.A."/>
            <person name="Thomas B.C."/>
            <person name="Sharon I."/>
            <person name="Castelle C.J."/>
            <person name="Singh A."/>
            <person name="Wilkins M.J."/>
            <person name="Williams K.H."/>
            <person name="Banfield J.F."/>
        </authorList>
    </citation>
    <scope>NUCLEOTIDE SEQUENCE [LARGE SCALE GENOMIC DNA]</scope>
</reference>
<keyword evidence="1" id="KW-0472">Membrane</keyword>
<protein>
    <submittedName>
        <fullName evidence="2">Uncharacterized protein</fullName>
    </submittedName>
</protein>
<gene>
    <name evidence="2" type="ORF">UR61_C0047G0003</name>
</gene>
<dbReference type="AlphaFoldDB" id="A0A0G0BL32"/>
<sequence length="64" mass="7257">MKTKKSILKSKTFWVNVLMAILVFLPELVNIGFTLDAKIVALIMLIVNIILRFITNTPVSLIKK</sequence>
<keyword evidence="1" id="KW-0812">Transmembrane</keyword>
<evidence type="ECO:0000256" key="1">
    <source>
        <dbReference type="SAM" id="Phobius"/>
    </source>
</evidence>
<evidence type="ECO:0000313" key="3">
    <source>
        <dbReference type="Proteomes" id="UP000033866"/>
    </source>
</evidence>
<feature type="transmembrane region" description="Helical" evidence="1">
    <location>
        <begin position="12"/>
        <end position="33"/>
    </location>
</feature>
<feature type="transmembrane region" description="Helical" evidence="1">
    <location>
        <begin position="39"/>
        <end position="55"/>
    </location>
</feature>
<dbReference type="Proteomes" id="UP000033866">
    <property type="component" value="Unassembled WGS sequence"/>
</dbReference>
<organism evidence="2 3">
    <name type="scientific">candidate division WS6 bacterium GW2011_GWE1_34_7</name>
    <dbReference type="NCBI Taxonomy" id="1619093"/>
    <lineage>
        <taxon>Bacteria</taxon>
        <taxon>Candidatus Dojkabacteria</taxon>
    </lineage>
</organism>
<name>A0A0G0BL32_9BACT</name>
<comment type="caution">
    <text evidence="2">The sequence shown here is derived from an EMBL/GenBank/DDBJ whole genome shotgun (WGS) entry which is preliminary data.</text>
</comment>
<dbReference type="EMBL" id="LBPV01000047">
    <property type="protein sequence ID" value="KKP64361.1"/>
    <property type="molecule type" value="Genomic_DNA"/>
</dbReference>